<dbReference type="OMA" id="CARCKIC"/>
<organism evidence="4 5">
    <name type="scientific">Chiloscyllium punctatum</name>
    <name type="common">Brownbanded bambooshark</name>
    <name type="synonym">Hemiscyllium punctatum</name>
    <dbReference type="NCBI Taxonomy" id="137246"/>
    <lineage>
        <taxon>Eukaryota</taxon>
        <taxon>Metazoa</taxon>
        <taxon>Chordata</taxon>
        <taxon>Craniata</taxon>
        <taxon>Vertebrata</taxon>
        <taxon>Chondrichthyes</taxon>
        <taxon>Elasmobranchii</taxon>
        <taxon>Galeomorphii</taxon>
        <taxon>Galeoidea</taxon>
        <taxon>Orectolobiformes</taxon>
        <taxon>Hemiscylliidae</taxon>
        <taxon>Chiloscyllium</taxon>
    </lineage>
</organism>
<evidence type="ECO:0000313" key="4">
    <source>
        <dbReference type="EMBL" id="GCC32692.1"/>
    </source>
</evidence>
<protein>
    <recommendedName>
        <fullName evidence="3">TNFR-Cys domain-containing protein</fullName>
    </recommendedName>
</protein>
<dbReference type="InterPro" id="IPR020445">
    <property type="entry name" value="TNFR_4"/>
</dbReference>
<dbReference type="SUPFAM" id="SSF57586">
    <property type="entry name" value="TNF receptor-like"/>
    <property type="match status" value="2"/>
</dbReference>
<comment type="caution">
    <text evidence="4">The sequence shown here is derived from an EMBL/GenBank/DDBJ whole genome shotgun (WGS) entry which is preliminary data.</text>
</comment>
<dbReference type="OrthoDB" id="9950067at2759"/>
<keyword evidence="2" id="KW-0732">Signal</keyword>
<dbReference type="InterPro" id="IPR001368">
    <property type="entry name" value="TNFR/NGFR_Cys_rich_reg"/>
</dbReference>
<dbReference type="PANTHER" id="PTHR47881">
    <property type="entry name" value="TUMOR NECROSIS FACTOR RECEPTOR SUBFAMILY MEMBER 4"/>
    <property type="match status" value="1"/>
</dbReference>
<dbReference type="InterPro" id="IPR011641">
    <property type="entry name" value="Tyr-kin_ephrin_A/B_rcpt-like"/>
</dbReference>
<dbReference type="GO" id="GO:0005031">
    <property type="term" value="F:tumor necrosis factor receptor activity"/>
    <property type="evidence" value="ECO:0007669"/>
    <property type="project" value="InterPro"/>
</dbReference>
<dbReference type="Pfam" id="PF00020">
    <property type="entry name" value="TNFR_c6"/>
    <property type="match status" value="1"/>
</dbReference>
<dbReference type="EMBL" id="BEZZ01000455">
    <property type="protein sequence ID" value="GCC32692.1"/>
    <property type="molecule type" value="Genomic_DNA"/>
</dbReference>
<dbReference type="SMART" id="SM00208">
    <property type="entry name" value="TNFR"/>
    <property type="match status" value="2"/>
</dbReference>
<feature type="domain" description="TNFR-Cys" evidence="3">
    <location>
        <begin position="64"/>
        <end position="106"/>
    </location>
</feature>
<evidence type="ECO:0000256" key="1">
    <source>
        <dbReference type="PROSITE-ProRule" id="PRU00206"/>
    </source>
</evidence>
<dbReference type="AlphaFoldDB" id="A0A401SQP4"/>
<keyword evidence="5" id="KW-1185">Reference proteome</keyword>
<accession>A0A401SQP4</accession>
<dbReference type="Pfam" id="PF07699">
    <property type="entry name" value="Ephrin_rec_like"/>
    <property type="match status" value="1"/>
</dbReference>
<evidence type="ECO:0000259" key="3">
    <source>
        <dbReference type="PROSITE" id="PS50050"/>
    </source>
</evidence>
<dbReference type="PROSITE" id="PS50050">
    <property type="entry name" value="TNFR_NGFR_2"/>
    <property type="match status" value="1"/>
</dbReference>
<feature type="chain" id="PRO_5019084442" description="TNFR-Cys domain-containing protein" evidence="2">
    <location>
        <begin position="24"/>
        <end position="181"/>
    </location>
</feature>
<dbReference type="PANTHER" id="PTHR47881:SF1">
    <property type="entry name" value="TUMOR NECROSIS FACTOR RECEPTOR SUPERFAMILY MEMBER 4"/>
    <property type="match status" value="1"/>
</dbReference>
<dbReference type="Gene3D" id="2.10.50.10">
    <property type="entry name" value="Tumor Necrosis Factor Receptor, subunit A, domain 2"/>
    <property type="match status" value="2"/>
</dbReference>
<feature type="disulfide bond" evidence="1">
    <location>
        <begin position="65"/>
        <end position="80"/>
    </location>
</feature>
<dbReference type="STRING" id="137246.A0A401SQP4"/>
<dbReference type="GO" id="GO:0006954">
    <property type="term" value="P:inflammatory response"/>
    <property type="evidence" value="ECO:0007669"/>
    <property type="project" value="InterPro"/>
</dbReference>
<keyword evidence="1" id="KW-1015">Disulfide bond</keyword>
<comment type="caution">
    <text evidence="1">Lacks conserved residue(s) required for the propagation of feature annotation.</text>
</comment>
<reference evidence="4 5" key="1">
    <citation type="journal article" date="2018" name="Nat. Ecol. Evol.">
        <title>Shark genomes provide insights into elasmobranch evolution and the origin of vertebrates.</title>
        <authorList>
            <person name="Hara Y"/>
            <person name="Yamaguchi K"/>
            <person name="Onimaru K"/>
            <person name="Kadota M"/>
            <person name="Koyanagi M"/>
            <person name="Keeley SD"/>
            <person name="Tatsumi K"/>
            <person name="Tanaka K"/>
            <person name="Motone F"/>
            <person name="Kageyama Y"/>
            <person name="Nozu R"/>
            <person name="Adachi N"/>
            <person name="Nishimura O"/>
            <person name="Nakagawa R"/>
            <person name="Tanegashima C"/>
            <person name="Kiyatake I"/>
            <person name="Matsumoto R"/>
            <person name="Murakumo K"/>
            <person name="Nishida K"/>
            <person name="Terakita A"/>
            <person name="Kuratani S"/>
            <person name="Sato K"/>
            <person name="Hyodo S Kuraku.S."/>
        </authorList>
    </citation>
    <scope>NUCLEOTIDE SEQUENCE [LARGE SCALE GENOMIC DNA]</scope>
</reference>
<feature type="signal peptide" evidence="2">
    <location>
        <begin position="1"/>
        <end position="23"/>
    </location>
</feature>
<feature type="repeat" description="TNFR-Cys" evidence="1">
    <location>
        <begin position="64"/>
        <end position="106"/>
    </location>
</feature>
<name>A0A401SQP4_CHIPU</name>
<sequence>MQPLALCCFSPIVLLLIPGAAVCCGPTEYQWTTNEGSGCCPMCPPGKYLVSRCERFNEDPNCAVCPTGKYTAGWNTHSSCARCKICSEESGATYNKKCEKDSNAECSCGKGKQLTAESNSCEVCPPGSYSDEEGNKTCKPWTWRKLYLEMKKQDFYHCLGIKKDIKGPVQEESSDITSVQV</sequence>
<evidence type="ECO:0000256" key="2">
    <source>
        <dbReference type="SAM" id="SignalP"/>
    </source>
</evidence>
<proteinExistence type="predicted"/>
<dbReference type="Proteomes" id="UP000287033">
    <property type="component" value="Unassembled WGS sequence"/>
</dbReference>
<gene>
    <name evidence="4" type="ORF">chiPu_0011156</name>
</gene>
<evidence type="ECO:0000313" key="5">
    <source>
        <dbReference type="Proteomes" id="UP000287033"/>
    </source>
</evidence>